<evidence type="ECO:0000313" key="1">
    <source>
        <dbReference type="EMBL" id="RHZ65081.1"/>
    </source>
</evidence>
<reference evidence="1 2" key="1">
    <citation type="submission" date="2018-08" db="EMBL/GenBank/DDBJ databases">
        <title>Genome and evolution of the arbuscular mycorrhizal fungus Diversispora epigaea (formerly Glomus versiforme) and its bacterial endosymbionts.</title>
        <authorList>
            <person name="Sun X."/>
            <person name="Fei Z."/>
            <person name="Harrison M."/>
        </authorList>
    </citation>
    <scope>NUCLEOTIDE SEQUENCE [LARGE SCALE GENOMIC DNA]</scope>
    <source>
        <strain evidence="1 2">IT104</strain>
    </source>
</reference>
<accession>A0A397HPI9</accession>
<gene>
    <name evidence="1" type="ORF">Glove_319g63</name>
</gene>
<sequence>MESLEMNHGTPLFYQEINHDASHTGLGKKFVNRCFATIFKCDVDKCKGSHLVYVASGFIRVRFHYKFNRIPNKV</sequence>
<protein>
    <submittedName>
        <fullName evidence="1">Uncharacterized protein</fullName>
    </submittedName>
</protein>
<name>A0A397HPI9_9GLOM</name>
<dbReference type="AlphaFoldDB" id="A0A397HPI9"/>
<dbReference type="EMBL" id="PQFF01000291">
    <property type="protein sequence ID" value="RHZ65081.1"/>
    <property type="molecule type" value="Genomic_DNA"/>
</dbReference>
<dbReference type="Proteomes" id="UP000266861">
    <property type="component" value="Unassembled WGS sequence"/>
</dbReference>
<comment type="caution">
    <text evidence="1">The sequence shown here is derived from an EMBL/GenBank/DDBJ whole genome shotgun (WGS) entry which is preliminary data.</text>
</comment>
<keyword evidence="2" id="KW-1185">Reference proteome</keyword>
<evidence type="ECO:0000313" key="2">
    <source>
        <dbReference type="Proteomes" id="UP000266861"/>
    </source>
</evidence>
<proteinExistence type="predicted"/>
<organism evidence="1 2">
    <name type="scientific">Diversispora epigaea</name>
    <dbReference type="NCBI Taxonomy" id="1348612"/>
    <lineage>
        <taxon>Eukaryota</taxon>
        <taxon>Fungi</taxon>
        <taxon>Fungi incertae sedis</taxon>
        <taxon>Mucoromycota</taxon>
        <taxon>Glomeromycotina</taxon>
        <taxon>Glomeromycetes</taxon>
        <taxon>Diversisporales</taxon>
        <taxon>Diversisporaceae</taxon>
        <taxon>Diversispora</taxon>
    </lineage>
</organism>